<feature type="transmembrane region" description="Helical" evidence="7">
    <location>
        <begin position="745"/>
        <end position="764"/>
    </location>
</feature>
<organism evidence="9 10">
    <name type="scientific">Prototheca wickerhamii</name>
    <dbReference type="NCBI Taxonomy" id="3111"/>
    <lineage>
        <taxon>Eukaryota</taxon>
        <taxon>Viridiplantae</taxon>
        <taxon>Chlorophyta</taxon>
        <taxon>core chlorophytes</taxon>
        <taxon>Trebouxiophyceae</taxon>
        <taxon>Chlorellales</taxon>
        <taxon>Chlorellaceae</taxon>
        <taxon>Prototheca</taxon>
    </lineage>
</organism>
<feature type="transmembrane region" description="Helical" evidence="7">
    <location>
        <begin position="86"/>
        <end position="106"/>
    </location>
</feature>
<feature type="transmembrane region" description="Helical" evidence="7">
    <location>
        <begin position="650"/>
        <end position="670"/>
    </location>
</feature>
<evidence type="ECO:0000259" key="8">
    <source>
        <dbReference type="Pfam" id="PF12832"/>
    </source>
</evidence>
<dbReference type="AlphaFoldDB" id="A0AAD9MNK3"/>
<keyword evidence="3 7" id="KW-0812">Transmembrane</keyword>
<dbReference type="SUPFAM" id="SSF103473">
    <property type="entry name" value="MFS general substrate transporter"/>
    <property type="match status" value="2"/>
</dbReference>
<dbReference type="InterPro" id="IPR051717">
    <property type="entry name" value="MFS_MFSD6"/>
</dbReference>
<name>A0AAD9MNK3_PROWI</name>
<accession>A0AAD9MNK3</accession>
<evidence type="ECO:0000256" key="6">
    <source>
        <dbReference type="SAM" id="MobiDB-lite"/>
    </source>
</evidence>
<dbReference type="InterPro" id="IPR036259">
    <property type="entry name" value="MFS_trans_sf"/>
</dbReference>
<feature type="domain" description="Major facilitator superfamily associated" evidence="8">
    <location>
        <begin position="14"/>
        <end position="177"/>
    </location>
</feature>
<proteinExistence type="inferred from homology"/>
<comment type="similarity">
    <text evidence="2">Belongs to the major facilitator superfamily. MFSD6 family.</text>
</comment>
<feature type="compositionally biased region" description="Low complexity" evidence="6">
    <location>
        <begin position="293"/>
        <end position="307"/>
    </location>
</feature>
<evidence type="ECO:0000256" key="3">
    <source>
        <dbReference type="ARBA" id="ARBA00022692"/>
    </source>
</evidence>
<sequence length="815" mass="84897">MSVWYGISGGAPTLILPFLSIYYSESLGFTGAQIGLLAAIRPWVSAPSGSLIASFADRIRCHGAVLVACYIATTLLQGSMALVSSFLAQVALTLAASIVWAPPQIISDACVMAASTHPGDYGRIRSLASLAWALLAPFAGFINGRWGIRVGIAVYAALALAVVPAALSLPLAALQREDAADKGAGGALTEPLLPGMDEAAEEAGAKAGAAAEAGEAKGRPTALATALAIVRYIESITEVGMMPPRQGLYGFSEVSGDYMAKHLAPPELVGTPKQTVVDAARVIADHNQERANQEAAAADPPATPSEAGEPVRLGFGSTLDLTSDDRAPSLARPSSLPRPISLGSLQQSGRVRQAPRVAASEGALGFHFGTPREEDEDEEDEDEDEDEEIDDADRASAASSGSVRSAFPWTPRSPQSDSATPAPLFDISRGQSNAHAQDWDSGLVRGDPGAGHEGTAVPDTQAGADAPGSVTRGYRHEALARLQRLFPRSDEATPEGGATEHITPDVMREAIRLEGESAPDVHGSYIINMLESKLRRVARQARRERRERREAARRRRDGGVRVGDGPTGAPSARSSADAKLLPGGSSIAPSVIVTPLEPVRPPTIAGLFADPEVSLFFVLVAVMGFGHGAVGSYLFLFIKSLGGSEALMGGVLMANALPELPAFFFFGAIAQRVTMTVLLFVAAGTLAARFFLFTLLPFVGTPWVLAIETLNGVTFGLGWSVCAMHSSKIAPPGLESTTQAIFQGLWTGVGTGLGGLLGGILYASHGPATMFAATGAGIAACTLLVALGFAICRHRAARWQTLRTVESFASVGDGA</sequence>
<evidence type="ECO:0000256" key="4">
    <source>
        <dbReference type="ARBA" id="ARBA00022989"/>
    </source>
</evidence>
<comment type="caution">
    <text evidence="9">The sequence shown here is derived from an EMBL/GenBank/DDBJ whole genome shotgun (WGS) entry which is preliminary data.</text>
</comment>
<evidence type="ECO:0000313" key="9">
    <source>
        <dbReference type="EMBL" id="KAK2078976.1"/>
    </source>
</evidence>
<dbReference type="PANTHER" id="PTHR16172:SF41">
    <property type="entry name" value="MAJOR FACILITATOR SUPERFAMILY DOMAIN-CONTAINING PROTEIN 6-LIKE"/>
    <property type="match status" value="1"/>
</dbReference>
<feature type="compositionally biased region" description="Low complexity" evidence="6">
    <location>
        <begin position="328"/>
        <end position="345"/>
    </location>
</feature>
<dbReference type="GO" id="GO:0016020">
    <property type="term" value="C:membrane"/>
    <property type="evidence" value="ECO:0007669"/>
    <property type="project" value="UniProtKB-SubCell"/>
</dbReference>
<feature type="domain" description="Major facilitator superfamily associated" evidence="8">
    <location>
        <begin position="603"/>
        <end position="772"/>
    </location>
</feature>
<evidence type="ECO:0000256" key="1">
    <source>
        <dbReference type="ARBA" id="ARBA00004141"/>
    </source>
</evidence>
<feature type="transmembrane region" description="Helical" evidence="7">
    <location>
        <begin position="615"/>
        <end position="638"/>
    </location>
</feature>
<feature type="transmembrane region" description="Helical" evidence="7">
    <location>
        <begin position="703"/>
        <end position="724"/>
    </location>
</feature>
<keyword evidence="4 7" id="KW-1133">Transmembrane helix</keyword>
<evidence type="ECO:0000256" key="7">
    <source>
        <dbReference type="SAM" id="Phobius"/>
    </source>
</evidence>
<feature type="region of interest" description="Disordered" evidence="6">
    <location>
        <begin position="541"/>
        <end position="579"/>
    </location>
</feature>
<dbReference type="Pfam" id="PF12832">
    <property type="entry name" value="MFS_1_like"/>
    <property type="match status" value="2"/>
</dbReference>
<reference evidence="9" key="1">
    <citation type="submission" date="2021-01" db="EMBL/GenBank/DDBJ databases">
        <authorList>
            <person name="Eckstrom K.M.E."/>
        </authorList>
    </citation>
    <scope>NUCLEOTIDE SEQUENCE</scope>
    <source>
        <strain evidence="9">UVCC 0001</strain>
    </source>
</reference>
<feature type="transmembrane region" description="Helical" evidence="7">
    <location>
        <begin position="152"/>
        <end position="174"/>
    </location>
</feature>
<dbReference type="PANTHER" id="PTHR16172">
    <property type="entry name" value="MAJOR FACILITATOR SUPERFAMILY DOMAIN-CONTAINING PROTEIN 6-LIKE"/>
    <property type="match status" value="1"/>
</dbReference>
<feature type="transmembrane region" description="Helical" evidence="7">
    <location>
        <begin position="677"/>
        <end position="697"/>
    </location>
</feature>
<feature type="transmembrane region" description="Helical" evidence="7">
    <location>
        <begin position="61"/>
        <end position="80"/>
    </location>
</feature>
<feature type="region of interest" description="Disordered" evidence="6">
    <location>
        <begin position="289"/>
        <end position="469"/>
    </location>
</feature>
<feature type="transmembrane region" description="Helical" evidence="7">
    <location>
        <begin position="127"/>
        <end position="146"/>
    </location>
</feature>
<keyword evidence="10" id="KW-1185">Reference proteome</keyword>
<dbReference type="EMBL" id="JASFZW010000003">
    <property type="protein sequence ID" value="KAK2078976.1"/>
    <property type="molecule type" value="Genomic_DNA"/>
</dbReference>
<gene>
    <name evidence="9" type="ORF">QBZ16_002666</name>
</gene>
<dbReference type="InterPro" id="IPR024989">
    <property type="entry name" value="MFS_assoc_dom"/>
</dbReference>
<dbReference type="Gene3D" id="1.20.1250.20">
    <property type="entry name" value="MFS general substrate transporter like domains"/>
    <property type="match status" value="2"/>
</dbReference>
<evidence type="ECO:0000256" key="5">
    <source>
        <dbReference type="ARBA" id="ARBA00023136"/>
    </source>
</evidence>
<evidence type="ECO:0000313" key="10">
    <source>
        <dbReference type="Proteomes" id="UP001255856"/>
    </source>
</evidence>
<feature type="compositionally biased region" description="Acidic residues" evidence="6">
    <location>
        <begin position="373"/>
        <end position="391"/>
    </location>
</feature>
<protein>
    <recommendedName>
        <fullName evidence="8">Major facilitator superfamily associated domain-containing protein</fullName>
    </recommendedName>
</protein>
<feature type="compositionally biased region" description="Low complexity" evidence="6">
    <location>
        <begin position="395"/>
        <end position="406"/>
    </location>
</feature>
<comment type="subcellular location">
    <subcellularLocation>
        <location evidence="1">Membrane</location>
        <topology evidence="1">Multi-pass membrane protein</topology>
    </subcellularLocation>
</comment>
<feature type="compositionally biased region" description="Basic residues" evidence="6">
    <location>
        <begin position="541"/>
        <end position="556"/>
    </location>
</feature>
<dbReference type="Proteomes" id="UP001255856">
    <property type="component" value="Unassembled WGS sequence"/>
</dbReference>
<keyword evidence="5 7" id="KW-0472">Membrane</keyword>
<feature type="transmembrane region" description="Helical" evidence="7">
    <location>
        <begin position="770"/>
        <end position="792"/>
    </location>
</feature>
<evidence type="ECO:0000256" key="2">
    <source>
        <dbReference type="ARBA" id="ARBA00005241"/>
    </source>
</evidence>